<evidence type="ECO:0000259" key="5">
    <source>
        <dbReference type="Pfam" id="PF08079"/>
    </source>
</evidence>
<dbReference type="InterPro" id="IPR005998">
    <property type="entry name" value="Ribosomal_uL30_euk"/>
</dbReference>
<evidence type="ECO:0000256" key="3">
    <source>
        <dbReference type="ARBA" id="ARBA00023274"/>
    </source>
</evidence>
<dbReference type="GO" id="GO:0000463">
    <property type="term" value="P:maturation of LSU-rRNA from tricistronic rRNA transcript (SSU-rRNA, 5.8S rRNA, LSU-rRNA)"/>
    <property type="evidence" value="ECO:0007669"/>
    <property type="project" value="TreeGrafter"/>
</dbReference>
<dbReference type="CDD" id="cd01657">
    <property type="entry name" value="Ribosomal_L7_archeal_euk"/>
    <property type="match status" value="1"/>
</dbReference>
<evidence type="ECO:0000259" key="4">
    <source>
        <dbReference type="Pfam" id="PF00327"/>
    </source>
</evidence>
<dbReference type="EMBL" id="JACMRX010000001">
    <property type="protein sequence ID" value="KAF7997306.1"/>
    <property type="molecule type" value="Genomic_DNA"/>
</dbReference>
<accession>A0A834Y6C8</accession>
<dbReference type="Pfam" id="PF00327">
    <property type="entry name" value="Ribosomal_L30"/>
    <property type="match status" value="1"/>
</dbReference>
<dbReference type="InterPro" id="IPR016082">
    <property type="entry name" value="Ribosomal_uL30_ferredoxin-like"/>
</dbReference>
<dbReference type="GO" id="GO:0003735">
    <property type="term" value="F:structural constituent of ribosome"/>
    <property type="evidence" value="ECO:0007669"/>
    <property type="project" value="TreeGrafter"/>
</dbReference>
<sequence length="248" mass="28779">MDTNTELPTKLPAVPEAVLKRRIRRNKYKSTRIQVSLKARAANYKKKAPHFKRAEAFVKEFRLKERDSRRIKNQVKVRPNYHNTGDNRVAFVIRTKGESKMASVVNNILNRLKLNVINSGRFVLLTKANVNMLRVVEPYVTWGCPDLKSVRDLIFKRGFANVDKKRLPINGNTLIEEKLGQFGIICIEDLVHEIFTVGSNFQKVNTFLWPFRLNTPTNGWREKLKHFNKGGRYGDRGDEINELISRMV</sequence>
<organism evidence="6 7">
    <name type="scientific">Aphidius gifuensis</name>
    <name type="common">Parasitoid wasp</name>
    <dbReference type="NCBI Taxonomy" id="684658"/>
    <lineage>
        <taxon>Eukaryota</taxon>
        <taxon>Metazoa</taxon>
        <taxon>Ecdysozoa</taxon>
        <taxon>Arthropoda</taxon>
        <taxon>Hexapoda</taxon>
        <taxon>Insecta</taxon>
        <taxon>Pterygota</taxon>
        <taxon>Neoptera</taxon>
        <taxon>Endopterygota</taxon>
        <taxon>Hymenoptera</taxon>
        <taxon>Apocrita</taxon>
        <taxon>Ichneumonoidea</taxon>
        <taxon>Braconidae</taxon>
        <taxon>Aphidiinae</taxon>
        <taxon>Aphidius</taxon>
    </lineage>
</organism>
<dbReference type="Proteomes" id="UP000639338">
    <property type="component" value="Unassembled WGS sequence"/>
</dbReference>
<evidence type="ECO:0000256" key="1">
    <source>
        <dbReference type="ARBA" id="ARBA00007594"/>
    </source>
</evidence>
<dbReference type="AlphaFoldDB" id="A0A834Y6C8"/>
<dbReference type="OrthoDB" id="28644at2759"/>
<feature type="domain" description="Large ribosomal subunit protein uL30-like ferredoxin-like fold" evidence="4">
    <location>
        <begin position="90"/>
        <end position="140"/>
    </location>
</feature>
<gene>
    <name evidence="6" type="ORF">HCN44_005583</name>
</gene>
<keyword evidence="7" id="KW-1185">Reference proteome</keyword>
<feature type="domain" description="Large ribosomal subunit protein uL30 N-terminal eukaryotes" evidence="5">
    <location>
        <begin position="14"/>
        <end position="81"/>
    </location>
</feature>
<evidence type="ECO:0000313" key="7">
    <source>
        <dbReference type="Proteomes" id="UP000639338"/>
    </source>
</evidence>
<keyword evidence="3" id="KW-0687">Ribonucleoprotein</keyword>
<dbReference type="GO" id="GO:0003723">
    <property type="term" value="F:RNA binding"/>
    <property type="evidence" value="ECO:0007669"/>
    <property type="project" value="InterPro"/>
</dbReference>
<reference evidence="6 7" key="1">
    <citation type="submission" date="2020-08" db="EMBL/GenBank/DDBJ databases">
        <title>Aphidius gifuensis genome sequencing and assembly.</title>
        <authorList>
            <person name="Du Z."/>
        </authorList>
    </citation>
    <scope>NUCLEOTIDE SEQUENCE [LARGE SCALE GENOMIC DNA]</scope>
    <source>
        <strain evidence="6">YNYX2018</strain>
        <tissue evidence="6">Adults</tissue>
    </source>
</reference>
<proteinExistence type="inferred from homology"/>
<dbReference type="SUPFAM" id="SSF55129">
    <property type="entry name" value="Ribosomal protein L30p/L7e"/>
    <property type="match status" value="1"/>
</dbReference>
<evidence type="ECO:0008006" key="8">
    <source>
        <dbReference type="Google" id="ProtNLM"/>
    </source>
</evidence>
<keyword evidence="2" id="KW-0689">Ribosomal protein</keyword>
<evidence type="ECO:0000256" key="2">
    <source>
        <dbReference type="ARBA" id="ARBA00022980"/>
    </source>
</evidence>
<dbReference type="Pfam" id="PF08079">
    <property type="entry name" value="Ribosomal_L30_N"/>
    <property type="match status" value="1"/>
</dbReference>
<evidence type="ECO:0000313" key="6">
    <source>
        <dbReference type="EMBL" id="KAF7997306.1"/>
    </source>
</evidence>
<dbReference type="FunFam" id="3.30.1390.20:FF:000004">
    <property type="entry name" value="60S ribosomal protein L7"/>
    <property type="match status" value="1"/>
</dbReference>
<dbReference type="InterPro" id="IPR012988">
    <property type="entry name" value="Ribosomal_uL30_N_euk"/>
</dbReference>
<dbReference type="InterPro" id="IPR035808">
    <property type="entry name" value="Ribosomal_uL30_euk_arc"/>
</dbReference>
<dbReference type="InterPro" id="IPR039699">
    <property type="entry name" value="Ribosomal_uL30"/>
</dbReference>
<dbReference type="NCBIfam" id="TIGR01310">
    <property type="entry name" value="uL30_euk"/>
    <property type="match status" value="1"/>
</dbReference>
<comment type="caution">
    <text evidence="6">The sequence shown here is derived from an EMBL/GenBank/DDBJ whole genome shotgun (WGS) entry which is preliminary data.</text>
</comment>
<dbReference type="GO" id="GO:0022625">
    <property type="term" value="C:cytosolic large ribosomal subunit"/>
    <property type="evidence" value="ECO:0007669"/>
    <property type="project" value="TreeGrafter"/>
</dbReference>
<dbReference type="PANTHER" id="PTHR11524">
    <property type="entry name" value="60S RIBOSOMAL PROTEIN L7"/>
    <property type="match status" value="1"/>
</dbReference>
<name>A0A834Y6C8_APHGI</name>
<comment type="similarity">
    <text evidence="1">Belongs to the universal ribosomal protein uL30 family.</text>
</comment>
<dbReference type="PANTHER" id="PTHR11524:SF58">
    <property type="entry name" value="IP16805P"/>
    <property type="match status" value="1"/>
</dbReference>
<dbReference type="InterPro" id="IPR036919">
    <property type="entry name" value="Ribo_uL30_ferredoxin-like_sf"/>
</dbReference>
<protein>
    <recommendedName>
        <fullName evidence="8">60S ribosomal protein L7</fullName>
    </recommendedName>
</protein>
<dbReference type="Gene3D" id="3.30.1390.20">
    <property type="entry name" value="Ribosomal protein L30, ferredoxin-like fold domain"/>
    <property type="match status" value="1"/>
</dbReference>